<feature type="region of interest" description="Disordered" evidence="1">
    <location>
        <begin position="17"/>
        <end position="39"/>
    </location>
</feature>
<comment type="caution">
    <text evidence="2">The sequence shown here is derived from an EMBL/GenBank/DDBJ whole genome shotgun (WGS) entry which is preliminary data.</text>
</comment>
<reference evidence="2 3" key="1">
    <citation type="submission" date="2024-01" db="EMBL/GenBank/DDBJ databases">
        <title>Complete genome of Cladobotryum mycophilum ATHUM6906.</title>
        <authorList>
            <person name="Christinaki A.C."/>
            <person name="Myridakis A.I."/>
            <person name="Kouvelis V.N."/>
        </authorList>
    </citation>
    <scope>NUCLEOTIDE SEQUENCE [LARGE SCALE GENOMIC DNA]</scope>
    <source>
        <strain evidence="2 3">ATHUM6906</strain>
    </source>
</reference>
<dbReference type="Proteomes" id="UP001338125">
    <property type="component" value="Unassembled WGS sequence"/>
</dbReference>
<organism evidence="2 3">
    <name type="scientific">Cladobotryum mycophilum</name>
    <dbReference type="NCBI Taxonomy" id="491253"/>
    <lineage>
        <taxon>Eukaryota</taxon>
        <taxon>Fungi</taxon>
        <taxon>Dikarya</taxon>
        <taxon>Ascomycota</taxon>
        <taxon>Pezizomycotina</taxon>
        <taxon>Sordariomycetes</taxon>
        <taxon>Hypocreomycetidae</taxon>
        <taxon>Hypocreales</taxon>
        <taxon>Hypocreaceae</taxon>
        <taxon>Cladobotryum</taxon>
    </lineage>
</organism>
<evidence type="ECO:0000256" key="1">
    <source>
        <dbReference type="SAM" id="MobiDB-lite"/>
    </source>
</evidence>
<accession>A0ABR0SZ57</accession>
<proteinExistence type="predicted"/>
<evidence type="ECO:0000313" key="2">
    <source>
        <dbReference type="EMBL" id="KAK5997172.1"/>
    </source>
</evidence>
<dbReference type="EMBL" id="JAVFKD010000002">
    <property type="protein sequence ID" value="KAK5997172.1"/>
    <property type="molecule type" value="Genomic_DNA"/>
</dbReference>
<protein>
    <submittedName>
        <fullName evidence="2">Uncharacterized protein</fullName>
    </submittedName>
</protein>
<evidence type="ECO:0000313" key="3">
    <source>
        <dbReference type="Proteomes" id="UP001338125"/>
    </source>
</evidence>
<keyword evidence="3" id="KW-1185">Reference proteome</keyword>
<sequence length="39" mass="4301">MGEDRDPMGYDVVAQEVGSASVPRQRQTKARGKPFCSFV</sequence>
<name>A0ABR0SZ57_9HYPO</name>
<gene>
    <name evidence="2" type="ORF">PT974_02525</name>
</gene>